<reference evidence="1" key="1">
    <citation type="journal article" date="2021" name="Open Biol.">
        <title>Shared evolutionary footprints suggest mitochondrial oxidative damage underlies multiple complex I losses in fungi.</title>
        <authorList>
            <person name="Schikora-Tamarit M.A."/>
            <person name="Marcet-Houben M."/>
            <person name="Nosek J."/>
            <person name="Gabaldon T."/>
        </authorList>
    </citation>
    <scope>NUCLEOTIDE SEQUENCE</scope>
    <source>
        <strain evidence="1">CBS2887</strain>
    </source>
</reference>
<evidence type="ECO:0000313" key="1">
    <source>
        <dbReference type="EMBL" id="KAH3688614.1"/>
    </source>
</evidence>
<keyword evidence="2" id="KW-1185">Reference proteome</keyword>
<sequence length="106" mass="11482">MTKTVVRNQVLQWLISMVGSSVFGTTSRTSGYGELFICSTFPSTNEKSSESISMEMTSALIWSLDSAEMLCWPCSFELAVVNVAGSFSASFKTVGNLEECASDIVQ</sequence>
<dbReference type="Proteomes" id="UP000774326">
    <property type="component" value="Unassembled WGS sequence"/>
</dbReference>
<accession>A0A9P8QH41</accession>
<name>A0A9P8QH41_WICPI</name>
<comment type="caution">
    <text evidence="1">The sequence shown here is derived from an EMBL/GenBank/DDBJ whole genome shotgun (WGS) entry which is preliminary data.</text>
</comment>
<organism evidence="1 2">
    <name type="scientific">Wickerhamomyces pijperi</name>
    <name type="common">Yeast</name>
    <name type="synonym">Pichia pijperi</name>
    <dbReference type="NCBI Taxonomy" id="599730"/>
    <lineage>
        <taxon>Eukaryota</taxon>
        <taxon>Fungi</taxon>
        <taxon>Dikarya</taxon>
        <taxon>Ascomycota</taxon>
        <taxon>Saccharomycotina</taxon>
        <taxon>Saccharomycetes</taxon>
        <taxon>Phaffomycetales</taxon>
        <taxon>Wickerhamomycetaceae</taxon>
        <taxon>Wickerhamomyces</taxon>
    </lineage>
</organism>
<proteinExistence type="predicted"/>
<evidence type="ECO:0000313" key="2">
    <source>
        <dbReference type="Proteomes" id="UP000774326"/>
    </source>
</evidence>
<dbReference type="EMBL" id="JAEUBG010000257">
    <property type="protein sequence ID" value="KAH3688614.1"/>
    <property type="molecule type" value="Genomic_DNA"/>
</dbReference>
<gene>
    <name evidence="1" type="ORF">WICPIJ_000402</name>
</gene>
<dbReference type="AlphaFoldDB" id="A0A9P8QH41"/>
<protein>
    <submittedName>
        <fullName evidence="1">Uncharacterized protein</fullName>
    </submittedName>
</protein>
<reference evidence="1" key="2">
    <citation type="submission" date="2021-01" db="EMBL/GenBank/DDBJ databases">
        <authorList>
            <person name="Schikora-Tamarit M.A."/>
        </authorList>
    </citation>
    <scope>NUCLEOTIDE SEQUENCE</scope>
    <source>
        <strain evidence="1">CBS2887</strain>
    </source>
</reference>